<dbReference type="EMBL" id="JBHEZZ010000004">
    <property type="protein sequence ID" value="MFC1401675.1"/>
    <property type="molecule type" value="Genomic_DNA"/>
</dbReference>
<reference evidence="2 3" key="1">
    <citation type="submission" date="2024-09" db="EMBL/GenBank/DDBJ databases">
        <authorList>
            <person name="Lee S.D."/>
        </authorList>
    </citation>
    <scope>NUCLEOTIDE SEQUENCE [LARGE SCALE GENOMIC DNA]</scope>
    <source>
        <strain evidence="2 3">N1-5</strain>
    </source>
</reference>
<evidence type="ECO:0000313" key="2">
    <source>
        <dbReference type="EMBL" id="MFC1401675.1"/>
    </source>
</evidence>
<sequence length="70" mass="7562">MGSMERTSEQAIIDRRVLAQRDADGWLFLVEAAQGGLVALRTAWKSALRPGPPGRRRPARVPPVSGGAPR</sequence>
<evidence type="ECO:0000313" key="3">
    <source>
        <dbReference type="Proteomes" id="UP001592528"/>
    </source>
</evidence>
<dbReference type="Proteomes" id="UP001592528">
    <property type="component" value="Unassembled WGS sequence"/>
</dbReference>
<dbReference type="RefSeq" id="WP_157624022.1">
    <property type="nucleotide sequence ID" value="NZ_JBHEZZ010000004.1"/>
</dbReference>
<name>A0ABV6UJN6_9ACTN</name>
<gene>
    <name evidence="2" type="ORF">ACEZDJ_10280</name>
</gene>
<comment type="caution">
    <text evidence="2">The sequence shown here is derived from an EMBL/GenBank/DDBJ whole genome shotgun (WGS) entry which is preliminary data.</text>
</comment>
<evidence type="ECO:0000256" key="1">
    <source>
        <dbReference type="SAM" id="MobiDB-lite"/>
    </source>
</evidence>
<keyword evidence="3" id="KW-1185">Reference proteome</keyword>
<accession>A0ABV6UJN6</accession>
<protein>
    <submittedName>
        <fullName evidence="2">Uncharacterized protein</fullName>
    </submittedName>
</protein>
<proteinExistence type="predicted"/>
<feature type="region of interest" description="Disordered" evidence="1">
    <location>
        <begin position="47"/>
        <end position="70"/>
    </location>
</feature>
<organism evidence="2 3">
    <name type="scientific">Streptacidiphilus cavernicola</name>
    <dbReference type="NCBI Taxonomy" id="3342716"/>
    <lineage>
        <taxon>Bacteria</taxon>
        <taxon>Bacillati</taxon>
        <taxon>Actinomycetota</taxon>
        <taxon>Actinomycetes</taxon>
        <taxon>Kitasatosporales</taxon>
        <taxon>Streptomycetaceae</taxon>
        <taxon>Streptacidiphilus</taxon>
    </lineage>
</organism>